<keyword evidence="2" id="KW-1185">Reference proteome</keyword>
<gene>
    <name evidence="1" type="ORF">CLIB1444_13S02762</name>
</gene>
<reference evidence="1" key="1">
    <citation type="submission" date="2022-06" db="EMBL/GenBank/DDBJ databases">
        <authorList>
            <person name="Legras J.-L."/>
            <person name="Devillers H."/>
            <person name="Grondin C."/>
        </authorList>
    </citation>
    <scope>NUCLEOTIDE SEQUENCE</scope>
    <source>
        <strain evidence="1">CLIB 1444</strain>
    </source>
</reference>
<accession>A0ACA9YDS8</accession>
<comment type="caution">
    <text evidence="1">The sequence shown here is derived from an EMBL/GenBank/DDBJ whole genome shotgun (WGS) entry which is preliminary data.</text>
</comment>
<evidence type="ECO:0000313" key="2">
    <source>
        <dbReference type="Proteomes" id="UP001152531"/>
    </source>
</evidence>
<organism evidence="1 2">
    <name type="scientific">[Candida] jaroonii</name>
    <dbReference type="NCBI Taxonomy" id="467808"/>
    <lineage>
        <taxon>Eukaryota</taxon>
        <taxon>Fungi</taxon>
        <taxon>Dikarya</taxon>
        <taxon>Ascomycota</taxon>
        <taxon>Saccharomycotina</taxon>
        <taxon>Pichiomycetes</taxon>
        <taxon>Debaryomycetaceae</taxon>
        <taxon>Yamadazyma</taxon>
    </lineage>
</organism>
<evidence type="ECO:0000313" key="1">
    <source>
        <dbReference type="EMBL" id="CAH6723209.1"/>
    </source>
</evidence>
<proteinExistence type="predicted"/>
<dbReference type="EMBL" id="CALSDN010000013">
    <property type="protein sequence ID" value="CAH6723209.1"/>
    <property type="molecule type" value="Genomic_DNA"/>
</dbReference>
<protein>
    <submittedName>
        <fullName evidence="1">Protein Slg1p</fullName>
    </submittedName>
</protein>
<dbReference type="Proteomes" id="UP001152531">
    <property type="component" value="Unassembled WGS sequence"/>
</dbReference>
<sequence length="369" mass="38551">MFCLSIITLLISFTTVINGEFTQVGCFDRSSVKGLTSKGSYIYQSTSYCQEQCSGHKYAALISGSTCYCGDTSIDESNSVDISNCDTPCQGYDSTDCGGNGYYLIFEDSSVEVSEAASSSTTSSSSSSSTSTSTSTSSSSRSTSSTASSTSTSSSSSSSVSSSPSLTSSDSPSSSSETSPTSSASSVVSTVTNSGTVTTITTTSQPSATSSESSSNDDNDDNNDKKQKKSGLSGGAIAGIVVGSVAGIGIIGLLAFLFLIKRRNADDEEDDDFNEKDINGFTLAGPSKNYGNDITPNPFVTKNSTIKSKHTKNQSFNSHSFNSNNEDFMFSNPNNEGLPYPMEDYGRRRLSDGSLPDMVTKGSLKVVNN</sequence>
<name>A0ACA9YDS8_9ASCO</name>